<dbReference type="GO" id="GO:0043517">
    <property type="term" value="P:positive regulation of DNA damage response, signal transduction by p53 class mediator"/>
    <property type="evidence" value="ECO:0007669"/>
    <property type="project" value="InterPro"/>
</dbReference>
<keyword evidence="1" id="KW-0251">Elongation factor</keyword>
<dbReference type="InParanoid" id="A0A1V9XH65"/>
<dbReference type="EMBL" id="MNPL01010954">
    <property type="protein sequence ID" value="OQR72839.1"/>
    <property type="molecule type" value="Genomic_DNA"/>
</dbReference>
<proteinExistence type="predicted"/>
<evidence type="ECO:0000313" key="2">
    <source>
        <dbReference type="Proteomes" id="UP000192247"/>
    </source>
</evidence>
<dbReference type="OrthoDB" id="19141at2759"/>
<sequence length="137" mass="15176">MNYMSTLIPNVMEFIGAGAAVKVKWDPKEAKLVDSEDREMSLLEAIPVLKDSCTHKELFGETPEEEAKIYQCVEWALRFGPDLQDEQTSSAAALKELNAILENRVYLTGHRFTLADVVMLHAVHGIVESGSSGPDQL</sequence>
<organism evidence="1 2">
    <name type="scientific">Tropilaelaps mercedesae</name>
    <dbReference type="NCBI Taxonomy" id="418985"/>
    <lineage>
        <taxon>Eukaryota</taxon>
        <taxon>Metazoa</taxon>
        <taxon>Ecdysozoa</taxon>
        <taxon>Arthropoda</taxon>
        <taxon>Chelicerata</taxon>
        <taxon>Arachnida</taxon>
        <taxon>Acari</taxon>
        <taxon>Parasitiformes</taxon>
        <taxon>Mesostigmata</taxon>
        <taxon>Gamasina</taxon>
        <taxon>Dermanyssoidea</taxon>
        <taxon>Laelapidae</taxon>
        <taxon>Tropilaelaps</taxon>
    </lineage>
</organism>
<keyword evidence="1" id="KW-0648">Protein biosynthesis</keyword>
<accession>A0A1V9XH65</accession>
<dbReference type="PANTHER" id="PTHR44490:SF1">
    <property type="entry name" value="EUKARYOTIC TRANSLATION ELONGATION FACTOR 1 EPSILON-1"/>
    <property type="match status" value="1"/>
</dbReference>
<dbReference type="PANTHER" id="PTHR44490">
    <property type="entry name" value="EUKARYOTIC TRANSLATION ELONGATION FACTOR 1 EPSILON-1"/>
    <property type="match status" value="1"/>
</dbReference>
<dbReference type="GO" id="GO:0005634">
    <property type="term" value="C:nucleus"/>
    <property type="evidence" value="ECO:0007669"/>
    <property type="project" value="TreeGrafter"/>
</dbReference>
<dbReference type="GO" id="GO:0003746">
    <property type="term" value="F:translation elongation factor activity"/>
    <property type="evidence" value="ECO:0007669"/>
    <property type="project" value="UniProtKB-KW"/>
</dbReference>
<dbReference type="GO" id="GO:0005737">
    <property type="term" value="C:cytoplasm"/>
    <property type="evidence" value="ECO:0007669"/>
    <property type="project" value="TreeGrafter"/>
</dbReference>
<dbReference type="InterPro" id="IPR036282">
    <property type="entry name" value="Glutathione-S-Trfase_C_sf"/>
</dbReference>
<evidence type="ECO:0000313" key="1">
    <source>
        <dbReference type="EMBL" id="OQR72839.1"/>
    </source>
</evidence>
<dbReference type="SUPFAM" id="SSF47616">
    <property type="entry name" value="GST C-terminal domain-like"/>
    <property type="match status" value="1"/>
</dbReference>
<reference evidence="1 2" key="1">
    <citation type="journal article" date="2017" name="Gigascience">
        <title>Draft genome of the honey bee ectoparasitic mite, Tropilaelaps mercedesae, is shaped by the parasitic life history.</title>
        <authorList>
            <person name="Dong X."/>
            <person name="Armstrong S.D."/>
            <person name="Xia D."/>
            <person name="Makepeace B.L."/>
            <person name="Darby A.C."/>
            <person name="Kadowaki T."/>
        </authorList>
    </citation>
    <scope>NUCLEOTIDE SEQUENCE [LARGE SCALE GENOMIC DNA]</scope>
    <source>
        <strain evidence="1">Wuxi-XJTLU</strain>
    </source>
</reference>
<keyword evidence="2" id="KW-1185">Reference proteome</keyword>
<gene>
    <name evidence="1" type="ORF">BIW11_03702</name>
</gene>
<dbReference type="GO" id="GO:0017101">
    <property type="term" value="C:aminoacyl-tRNA synthetase multienzyme complex"/>
    <property type="evidence" value="ECO:0007669"/>
    <property type="project" value="InterPro"/>
</dbReference>
<dbReference type="Proteomes" id="UP000192247">
    <property type="component" value="Unassembled WGS sequence"/>
</dbReference>
<comment type="caution">
    <text evidence="1">The sequence shown here is derived from an EMBL/GenBank/DDBJ whole genome shotgun (WGS) entry which is preliminary data.</text>
</comment>
<protein>
    <submittedName>
        <fullName evidence="1">Eukaryotic translation elongation factor 1 epsilon-1-like</fullName>
    </submittedName>
</protein>
<dbReference type="AlphaFoldDB" id="A0A1V9XH65"/>
<name>A0A1V9XH65_9ACAR</name>
<dbReference type="InterPro" id="IPR042450">
    <property type="entry name" value="EEF1E1"/>
</dbReference>
<dbReference type="Gene3D" id="1.20.1050.10">
    <property type="match status" value="1"/>
</dbReference>
<dbReference type="STRING" id="418985.A0A1V9XH65"/>